<feature type="region of interest" description="Disordered" evidence="6">
    <location>
        <begin position="275"/>
        <end position="297"/>
    </location>
</feature>
<feature type="compositionally biased region" description="Polar residues" evidence="6">
    <location>
        <begin position="1"/>
        <end position="11"/>
    </location>
</feature>
<reference evidence="8 9" key="1">
    <citation type="submission" date="2024-04" db="EMBL/GenBank/DDBJ databases">
        <title>Phyllosticta paracitricarpa is synonymous to the EU quarantine fungus P. citricarpa based on phylogenomic analyses.</title>
        <authorList>
            <consortium name="Lawrence Berkeley National Laboratory"/>
            <person name="Van Ingen-Buijs V.A."/>
            <person name="Van Westerhoven A.C."/>
            <person name="Haridas S."/>
            <person name="Skiadas P."/>
            <person name="Martin F."/>
            <person name="Groenewald J.Z."/>
            <person name="Crous P.W."/>
            <person name="Seidl M.F."/>
        </authorList>
    </citation>
    <scope>NUCLEOTIDE SEQUENCE [LARGE SCALE GENOMIC DNA]</scope>
    <source>
        <strain evidence="8 9">CBS 123374</strain>
    </source>
</reference>
<dbReference type="PROSITE" id="PS50217">
    <property type="entry name" value="BZIP"/>
    <property type="match status" value="1"/>
</dbReference>
<feature type="compositionally biased region" description="Low complexity" evidence="6">
    <location>
        <begin position="159"/>
        <end position="171"/>
    </location>
</feature>
<dbReference type="PANTHER" id="PTHR19304">
    <property type="entry name" value="CYCLIC-AMP RESPONSE ELEMENT BINDING PROTEIN"/>
    <property type="match status" value="1"/>
</dbReference>
<keyword evidence="3" id="KW-0804">Transcription</keyword>
<comment type="caution">
    <text evidence="8">The sequence shown here is derived from an EMBL/GenBank/DDBJ whole genome shotgun (WGS) entry which is preliminary data.</text>
</comment>
<evidence type="ECO:0000313" key="9">
    <source>
        <dbReference type="Proteomes" id="UP001492380"/>
    </source>
</evidence>
<sequence>MDDNVQQSTYNFEDAFGGAPDDENSLLGITFSQHPLVLPSYLSHQTPFFPASSVPPSAPSSGLSLAEPLPTVQPQALHNVGGGGYSTSGENVLPAISPPSVPLPMHLGDAREKHGQYTPDSDNTPKRDVDPRVQGYASKGQSNAPDQADHVKDKRQKRAPSAAKSKASSPKRQPRKASVDESDPEEAQKRQSFLERNRKAAYKCREKKKEWVTNLEEQCRDLEATNRMYQVELGFLRSEAFDLKNKVFQHSNCQFGPIDAFIDAQAQKVCNSANVRTASQPRPPSNTGHSANPSIRSAEFPGLISNARFDQAGSDTCVRSAGSRSPRRSMTVEADSLHQEEWA</sequence>
<feature type="region of interest" description="Disordered" evidence="6">
    <location>
        <begin position="311"/>
        <end position="343"/>
    </location>
</feature>
<feature type="coiled-coil region" evidence="5">
    <location>
        <begin position="205"/>
        <end position="232"/>
    </location>
</feature>
<keyword evidence="2" id="KW-0805">Transcription regulation</keyword>
<accession>A0ABR1YKK3</accession>
<protein>
    <recommendedName>
        <fullName evidence="7">BZIP domain-containing protein</fullName>
    </recommendedName>
</protein>
<evidence type="ECO:0000256" key="5">
    <source>
        <dbReference type="SAM" id="Coils"/>
    </source>
</evidence>
<dbReference type="Gene3D" id="1.20.5.170">
    <property type="match status" value="1"/>
</dbReference>
<dbReference type="InterPro" id="IPR046347">
    <property type="entry name" value="bZIP_sf"/>
</dbReference>
<evidence type="ECO:0000259" key="7">
    <source>
        <dbReference type="PROSITE" id="PS50217"/>
    </source>
</evidence>
<comment type="subcellular location">
    <subcellularLocation>
        <location evidence="1">Nucleus</location>
    </subcellularLocation>
</comment>
<proteinExistence type="predicted"/>
<dbReference type="CDD" id="cd14687">
    <property type="entry name" value="bZIP_ATF2"/>
    <property type="match status" value="1"/>
</dbReference>
<evidence type="ECO:0000313" key="8">
    <source>
        <dbReference type="EMBL" id="KAK8232228.1"/>
    </source>
</evidence>
<evidence type="ECO:0000256" key="6">
    <source>
        <dbReference type="SAM" id="MobiDB-lite"/>
    </source>
</evidence>
<name>A0ABR1YKK3_9PEZI</name>
<dbReference type="SUPFAM" id="SSF57959">
    <property type="entry name" value="Leucine zipper domain"/>
    <property type="match status" value="1"/>
</dbReference>
<organism evidence="8 9">
    <name type="scientific">Phyllosticta capitalensis</name>
    <dbReference type="NCBI Taxonomy" id="121624"/>
    <lineage>
        <taxon>Eukaryota</taxon>
        <taxon>Fungi</taxon>
        <taxon>Dikarya</taxon>
        <taxon>Ascomycota</taxon>
        <taxon>Pezizomycotina</taxon>
        <taxon>Dothideomycetes</taxon>
        <taxon>Dothideomycetes incertae sedis</taxon>
        <taxon>Botryosphaeriales</taxon>
        <taxon>Phyllostictaceae</taxon>
        <taxon>Phyllosticta</taxon>
    </lineage>
</organism>
<evidence type="ECO:0000256" key="3">
    <source>
        <dbReference type="ARBA" id="ARBA00023163"/>
    </source>
</evidence>
<evidence type="ECO:0000256" key="4">
    <source>
        <dbReference type="ARBA" id="ARBA00023242"/>
    </source>
</evidence>
<dbReference type="Pfam" id="PF00170">
    <property type="entry name" value="bZIP_1"/>
    <property type="match status" value="1"/>
</dbReference>
<evidence type="ECO:0000256" key="1">
    <source>
        <dbReference type="ARBA" id="ARBA00004123"/>
    </source>
</evidence>
<feature type="region of interest" description="Disordered" evidence="6">
    <location>
        <begin position="1"/>
        <end position="26"/>
    </location>
</feature>
<keyword evidence="9" id="KW-1185">Reference proteome</keyword>
<dbReference type="SMART" id="SM00338">
    <property type="entry name" value="BRLZ"/>
    <property type="match status" value="1"/>
</dbReference>
<feature type="domain" description="BZIP" evidence="7">
    <location>
        <begin position="187"/>
        <end position="250"/>
    </location>
</feature>
<feature type="compositionally biased region" description="Polar residues" evidence="6">
    <location>
        <begin position="275"/>
        <end position="295"/>
    </location>
</feature>
<feature type="region of interest" description="Disordered" evidence="6">
    <location>
        <begin position="74"/>
        <end position="194"/>
    </location>
</feature>
<dbReference type="EMBL" id="JBBWRZ010000007">
    <property type="protein sequence ID" value="KAK8232228.1"/>
    <property type="molecule type" value="Genomic_DNA"/>
</dbReference>
<keyword evidence="4" id="KW-0539">Nucleus</keyword>
<dbReference type="InterPro" id="IPR004827">
    <property type="entry name" value="bZIP"/>
</dbReference>
<keyword evidence="5" id="KW-0175">Coiled coil</keyword>
<gene>
    <name evidence="8" type="ORF">HDK90DRAFT_302387</name>
</gene>
<evidence type="ECO:0000256" key="2">
    <source>
        <dbReference type="ARBA" id="ARBA00023015"/>
    </source>
</evidence>
<dbReference type="Proteomes" id="UP001492380">
    <property type="component" value="Unassembled WGS sequence"/>
</dbReference>
<dbReference type="InterPro" id="IPR051027">
    <property type="entry name" value="bZIP_transcription_factors"/>
</dbReference>